<dbReference type="GO" id="GO:0006412">
    <property type="term" value="P:translation"/>
    <property type="evidence" value="ECO:0007669"/>
    <property type="project" value="InterPro"/>
</dbReference>
<dbReference type="GO" id="GO:0022625">
    <property type="term" value="C:cytosolic large ribosomal subunit"/>
    <property type="evidence" value="ECO:0007669"/>
    <property type="project" value="TreeGrafter"/>
</dbReference>
<reference evidence="7 8" key="1">
    <citation type="journal article" date="2016" name="Nat. Commun.">
        <title>Thousands of microbial genomes shed light on interconnected biogeochemical processes in an aquifer system.</title>
        <authorList>
            <person name="Anantharaman K."/>
            <person name="Brown C.T."/>
            <person name="Hug L.A."/>
            <person name="Sharon I."/>
            <person name="Castelle C.J."/>
            <person name="Probst A.J."/>
            <person name="Thomas B.C."/>
            <person name="Singh A."/>
            <person name="Wilkins M.J."/>
            <person name="Karaoz U."/>
            <person name="Brodie E.L."/>
            <person name="Williams K.H."/>
            <person name="Hubbard S.S."/>
            <person name="Banfield J.F."/>
        </authorList>
    </citation>
    <scope>NUCLEOTIDE SEQUENCE [LARGE SCALE GENOMIC DNA]</scope>
</reference>
<name>A0A1G1ZQA0_9BACT</name>
<dbReference type="NCBIfam" id="TIGR00059">
    <property type="entry name" value="L17"/>
    <property type="match status" value="1"/>
</dbReference>
<evidence type="ECO:0000313" key="8">
    <source>
        <dbReference type="Proteomes" id="UP000177690"/>
    </source>
</evidence>
<dbReference type="PANTHER" id="PTHR14413:SF16">
    <property type="entry name" value="LARGE RIBOSOMAL SUBUNIT PROTEIN BL17M"/>
    <property type="match status" value="1"/>
</dbReference>
<evidence type="ECO:0000256" key="3">
    <source>
        <dbReference type="ARBA" id="ARBA00023274"/>
    </source>
</evidence>
<dbReference type="InterPro" id="IPR000456">
    <property type="entry name" value="Ribosomal_bL17"/>
</dbReference>
<dbReference type="Gene3D" id="3.90.1030.10">
    <property type="entry name" value="Ribosomal protein L17"/>
    <property type="match status" value="1"/>
</dbReference>
<comment type="similarity">
    <text evidence="1 5">Belongs to the bacterial ribosomal protein bL17 family.</text>
</comment>
<dbReference type="Pfam" id="PF01196">
    <property type="entry name" value="Ribosomal_L17"/>
    <property type="match status" value="1"/>
</dbReference>
<evidence type="ECO:0000256" key="5">
    <source>
        <dbReference type="RuleBase" id="RU000660"/>
    </source>
</evidence>
<accession>A0A1G1ZQA0</accession>
<evidence type="ECO:0000313" key="7">
    <source>
        <dbReference type="EMBL" id="OGY66873.1"/>
    </source>
</evidence>
<evidence type="ECO:0000256" key="2">
    <source>
        <dbReference type="ARBA" id="ARBA00022980"/>
    </source>
</evidence>
<protein>
    <recommendedName>
        <fullName evidence="4 6">50S ribosomal protein L17</fullName>
    </recommendedName>
</protein>
<evidence type="ECO:0000256" key="4">
    <source>
        <dbReference type="ARBA" id="ARBA00035494"/>
    </source>
</evidence>
<evidence type="ECO:0000256" key="6">
    <source>
        <dbReference type="RuleBase" id="RU000661"/>
    </source>
</evidence>
<dbReference type="Proteomes" id="UP000177690">
    <property type="component" value="Unassembled WGS sequence"/>
</dbReference>
<proteinExistence type="inferred from homology"/>
<dbReference type="InterPro" id="IPR036373">
    <property type="entry name" value="Ribosomal_bL17_sf"/>
</dbReference>
<gene>
    <name evidence="7" type="ORF">A3I24_04255</name>
</gene>
<keyword evidence="2 5" id="KW-0689">Ribosomal protein</keyword>
<dbReference type="PANTHER" id="PTHR14413">
    <property type="entry name" value="RIBOSOMAL PROTEIN L17"/>
    <property type="match status" value="1"/>
</dbReference>
<dbReference type="AlphaFoldDB" id="A0A1G1ZQA0"/>
<evidence type="ECO:0000256" key="1">
    <source>
        <dbReference type="ARBA" id="ARBA00008777"/>
    </source>
</evidence>
<dbReference type="EMBL" id="MHJL01000033">
    <property type="protein sequence ID" value="OGY66873.1"/>
    <property type="molecule type" value="Genomic_DNA"/>
</dbReference>
<organism evidence="7 8">
    <name type="scientific">Candidatus Harrisonbacteria bacterium RIFCSPLOWO2_02_FULL_41_13b</name>
    <dbReference type="NCBI Taxonomy" id="1798409"/>
    <lineage>
        <taxon>Bacteria</taxon>
        <taxon>Candidatus Harrisoniibacteriota</taxon>
    </lineage>
</organism>
<keyword evidence="3 5" id="KW-0687">Ribonucleoprotein</keyword>
<comment type="caution">
    <text evidence="7">The sequence shown here is derived from an EMBL/GenBank/DDBJ whole genome shotgun (WGS) entry which is preliminary data.</text>
</comment>
<dbReference type="SUPFAM" id="SSF64263">
    <property type="entry name" value="Prokaryotic ribosomal protein L17"/>
    <property type="match status" value="1"/>
</dbReference>
<dbReference type="GO" id="GO:0003735">
    <property type="term" value="F:structural constituent of ribosome"/>
    <property type="evidence" value="ECO:0007669"/>
    <property type="project" value="InterPro"/>
</dbReference>
<sequence>MRKFHRKRGMRKSFFQGLANNLIMKEKIETTVARAKEIRPMVERFVSIAQKKQQLTALRFLLARLPKQAAQKLVYEIGPRYKERRGGYLRIIKGAKSRMRDGADLAKIEFIK</sequence>
<dbReference type="STRING" id="1798409.A3I24_04255"/>